<keyword evidence="4" id="KW-1185">Reference proteome</keyword>
<evidence type="ECO:0000259" key="2">
    <source>
        <dbReference type="PROSITE" id="PS50158"/>
    </source>
</evidence>
<dbReference type="SMART" id="SM00343">
    <property type="entry name" value="ZnF_C2HC"/>
    <property type="match status" value="2"/>
</dbReference>
<feature type="domain" description="CCHC-type" evidence="2">
    <location>
        <begin position="157"/>
        <end position="172"/>
    </location>
</feature>
<evidence type="ECO:0000313" key="4">
    <source>
        <dbReference type="Proteomes" id="UP000499080"/>
    </source>
</evidence>
<dbReference type="Gene3D" id="4.10.60.10">
    <property type="entry name" value="Zinc finger, CCHC-type"/>
    <property type="match status" value="1"/>
</dbReference>
<accession>A0A4Y2A526</accession>
<reference evidence="3 4" key="1">
    <citation type="journal article" date="2019" name="Sci. Rep.">
        <title>Orb-weaving spider Araneus ventricosus genome elucidates the spidroin gene catalogue.</title>
        <authorList>
            <person name="Kono N."/>
            <person name="Nakamura H."/>
            <person name="Ohtoshi R."/>
            <person name="Moran D.A.P."/>
            <person name="Shinohara A."/>
            <person name="Yoshida Y."/>
            <person name="Fujiwara M."/>
            <person name="Mori M."/>
            <person name="Tomita M."/>
            <person name="Arakawa K."/>
        </authorList>
    </citation>
    <scope>NUCLEOTIDE SEQUENCE [LARGE SCALE GENOMIC DNA]</scope>
</reference>
<keyword evidence="1" id="KW-0862">Zinc</keyword>
<dbReference type="InterPro" id="IPR001878">
    <property type="entry name" value="Znf_CCHC"/>
</dbReference>
<dbReference type="GO" id="GO:0008270">
    <property type="term" value="F:zinc ion binding"/>
    <property type="evidence" value="ECO:0007669"/>
    <property type="project" value="UniProtKB-KW"/>
</dbReference>
<dbReference type="InterPro" id="IPR036875">
    <property type="entry name" value="Znf_CCHC_sf"/>
</dbReference>
<dbReference type="Proteomes" id="UP000499080">
    <property type="component" value="Unassembled WGS sequence"/>
</dbReference>
<dbReference type="GO" id="GO:0003676">
    <property type="term" value="F:nucleic acid binding"/>
    <property type="evidence" value="ECO:0007669"/>
    <property type="project" value="InterPro"/>
</dbReference>
<comment type="caution">
    <text evidence="3">The sequence shown here is derived from an EMBL/GenBank/DDBJ whole genome shotgun (WGS) entry which is preliminary data.</text>
</comment>
<dbReference type="SUPFAM" id="SSF57756">
    <property type="entry name" value="Retrovirus zinc finger-like domains"/>
    <property type="match status" value="1"/>
</dbReference>
<evidence type="ECO:0000256" key="1">
    <source>
        <dbReference type="PROSITE-ProRule" id="PRU00047"/>
    </source>
</evidence>
<proteinExistence type="predicted"/>
<dbReference type="EMBL" id="BGPR01000004">
    <property type="protein sequence ID" value="GBL74044.1"/>
    <property type="molecule type" value="Genomic_DNA"/>
</dbReference>
<dbReference type="Pfam" id="PF00098">
    <property type="entry name" value="zf-CCHC"/>
    <property type="match status" value="1"/>
</dbReference>
<evidence type="ECO:0000313" key="3">
    <source>
        <dbReference type="EMBL" id="GBL74044.1"/>
    </source>
</evidence>
<gene>
    <name evidence="3" type="ORF">AVEN_230954_1</name>
</gene>
<dbReference type="PROSITE" id="PS50158">
    <property type="entry name" value="ZF_CCHC"/>
    <property type="match status" value="2"/>
</dbReference>
<protein>
    <recommendedName>
        <fullName evidence="2">CCHC-type domain-containing protein</fullName>
    </recommendedName>
</protein>
<organism evidence="3 4">
    <name type="scientific">Araneus ventricosus</name>
    <name type="common">Orbweaver spider</name>
    <name type="synonym">Epeira ventricosa</name>
    <dbReference type="NCBI Taxonomy" id="182803"/>
    <lineage>
        <taxon>Eukaryota</taxon>
        <taxon>Metazoa</taxon>
        <taxon>Ecdysozoa</taxon>
        <taxon>Arthropoda</taxon>
        <taxon>Chelicerata</taxon>
        <taxon>Arachnida</taxon>
        <taxon>Araneae</taxon>
        <taxon>Araneomorphae</taxon>
        <taxon>Entelegynae</taxon>
        <taxon>Araneoidea</taxon>
        <taxon>Araneidae</taxon>
        <taxon>Araneus</taxon>
    </lineage>
</organism>
<keyword evidence="1" id="KW-0479">Metal-binding</keyword>
<name>A0A4Y2A526_ARAVE</name>
<keyword evidence="1" id="KW-0863">Zinc-finger</keyword>
<sequence length="246" mass="29195">MRENLYCSIRKKKAKKINIKKKLQETIEPAKIKVGIRNIKNLNKGGILIECAKEDEIDKLRAEVESNENLREDIVIRRPVKVRPKLIIYRVEEDLDIEESIVNLRDLKHEYIIKTNKGNHWIVSIDPEAFQKIIKLGKVNLGWYRLRIREFIKPRQCFQCFRFGHIAKNCSKRDTLTCMKCGEEGHLIKDCNKEQRCINCHNIKERQNLKLSLKHDVKSRLCEAYLREIDFMLQRIDYGKPVVRVQ</sequence>
<feature type="domain" description="CCHC-type" evidence="2">
    <location>
        <begin position="178"/>
        <end position="191"/>
    </location>
</feature>
<dbReference type="OrthoDB" id="6437361at2759"/>
<dbReference type="AlphaFoldDB" id="A0A4Y2A526"/>